<accession>A0A7C9AJR2</accession>
<evidence type="ECO:0000313" key="1">
    <source>
        <dbReference type="EMBL" id="MBA4667415.1"/>
    </source>
</evidence>
<reference evidence="1" key="1">
    <citation type="journal article" date="2013" name="J. Plant Res.">
        <title>Effect of fungi and light on seed germination of three Opuntia species from semiarid lands of central Mexico.</title>
        <authorList>
            <person name="Delgado-Sanchez P."/>
            <person name="Jimenez-Bremont J.F."/>
            <person name="Guerrero-Gonzalez Mde L."/>
            <person name="Flores J."/>
        </authorList>
    </citation>
    <scope>NUCLEOTIDE SEQUENCE</scope>
    <source>
        <tissue evidence="1">Cladode</tissue>
    </source>
</reference>
<name>A0A7C9AJR2_OPUST</name>
<reference evidence="1" key="2">
    <citation type="submission" date="2020-07" db="EMBL/GenBank/DDBJ databases">
        <authorList>
            <person name="Vera ALvarez R."/>
            <person name="Arias-Moreno D.M."/>
            <person name="Jimenez-Jacinto V."/>
            <person name="Jimenez-Bremont J.F."/>
            <person name="Swaminathan K."/>
            <person name="Moose S.P."/>
            <person name="Guerrero-Gonzalez M.L."/>
            <person name="Marino-Ramirez L."/>
            <person name="Landsman D."/>
            <person name="Rodriguez-Kessler M."/>
            <person name="Delgado-Sanchez P."/>
        </authorList>
    </citation>
    <scope>NUCLEOTIDE SEQUENCE</scope>
    <source>
        <tissue evidence="1">Cladode</tissue>
    </source>
</reference>
<proteinExistence type="predicted"/>
<protein>
    <submittedName>
        <fullName evidence="1">Uncharacterized protein</fullName>
    </submittedName>
</protein>
<dbReference type="AlphaFoldDB" id="A0A7C9AJR2"/>
<sequence>MYARALHFVVSNTLRSVNFPKSFGNSLRFSHPSIDNTLRSVNFPKSFGNSPSLSHLSIDNTLRLVSLPKFFGNSLSLPHPLKYKTCKLCSFVIELGSISSSKLYDRSRYRKCNRLPNVLGNSVILDQLKSNALRDFQLFSKAPNAIHDSGPLLPTPRYVRILPPVKRLAVPLP</sequence>
<organism evidence="1">
    <name type="scientific">Opuntia streptacantha</name>
    <name type="common">Prickly pear cactus</name>
    <name type="synonym">Opuntia cardona</name>
    <dbReference type="NCBI Taxonomy" id="393608"/>
    <lineage>
        <taxon>Eukaryota</taxon>
        <taxon>Viridiplantae</taxon>
        <taxon>Streptophyta</taxon>
        <taxon>Embryophyta</taxon>
        <taxon>Tracheophyta</taxon>
        <taxon>Spermatophyta</taxon>
        <taxon>Magnoliopsida</taxon>
        <taxon>eudicotyledons</taxon>
        <taxon>Gunneridae</taxon>
        <taxon>Pentapetalae</taxon>
        <taxon>Caryophyllales</taxon>
        <taxon>Cactineae</taxon>
        <taxon>Cactaceae</taxon>
        <taxon>Opuntioideae</taxon>
        <taxon>Opuntia</taxon>
    </lineage>
</organism>
<dbReference type="EMBL" id="GISG01235222">
    <property type="protein sequence ID" value="MBA4667415.1"/>
    <property type="molecule type" value="Transcribed_RNA"/>
</dbReference>